<organism evidence="3 4">
    <name type="scientific">Collybiopsis luxurians FD-317 M1</name>
    <dbReference type="NCBI Taxonomy" id="944289"/>
    <lineage>
        <taxon>Eukaryota</taxon>
        <taxon>Fungi</taxon>
        <taxon>Dikarya</taxon>
        <taxon>Basidiomycota</taxon>
        <taxon>Agaricomycotina</taxon>
        <taxon>Agaricomycetes</taxon>
        <taxon>Agaricomycetidae</taxon>
        <taxon>Agaricales</taxon>
        <taxon>Marasmiineae</taxon>
        <taxon>Omphalotaceae</taxon>
        <taxon>Collybiopsis</taxon>
        <taxon>Collybiopsis luxurians</taxon>
    </lineage>
</organism>
<protein>
    <recommendedName>
        <fullName evidence="2">Aldehyde dehydrogenase domain-containing protein</fullName>
    </recommendedName>
</protein>
<dbReference type="PANTHER" id="PTHR11699">
    <property type="entry name" value="ALDEHYDE DEHYDROGENASE-RELATED"/>
    <property type="match status" value="1"/>
</dbReference>
<dbReference type="InterPro" id="IPR016163">
    <property type="entry name" value="Ald_DH_C"/>
</dbReference>
<dbReference type="GO" id="GO:0016620">
    <property type="term" value="F:oxidoreductase activity, acting on the aldehyde or oxo group of donors, NAD or NADP as acceptor"/>
    <property type="evidence" value="ECO:0007669"/>
    <property type="project" value="InterPro"/>
</dbReference>
<evidence type="ECO:0000313" key="4">
    <source>
        <dbReference type="Proteomes" id="UP000053593"/>
    </source>
</evidence>
<dbReference type="InterPro" id="IPR016162">
    <property type="entry name" value="Ald_DH_N"/>
</dbReference>
<dbReference type="InterPro" id="IPR016161">
    <property type="entry name" value="Ald_DH/histidinol_DH"/>
</dbReference>
<dbReference type="SUPFAM" id="SSF53720">
    <property type="entry name" value="ALDH-like"/>
    <property type="match status" value="1"/>
</dbReference>
<dbReference type="EMBL" id="KN834855">
    <property type="protein sequence ID" value="KIK51779.1"/>
    <property type="molecule type" value="Genomic_DNA"/>
</dbReference>
<gene>
    <name evidence="3" type="ORF">GYMLUDRAFT_181013</name>
</gene>
<reference evidence="3 4" key="1">
    <citation type="submission" date="2014-04" db="EMBL/GenBank/DDBJ databases">
        <title>Evolutionary Origins and Diversification of the Mycorrhizal Mutualists.</title>
        <authorList>
            <consortium name="DOE Joint Genome Institute"/>
            <consortium name="Mycorrhizal Genomics Consortium"/>
            <person name="Kohler A."/>
            <person name="Kuo A."/>
            <person name="Nagy L.G."/>
            <person name="Floudas D."/>
            <person name="Copeland A."/>
            <person name="Barry K.W."/>
            <person name="Cichocki N."/>
            <person name="Veneault-Fourrey C."/>
            <person name="LaButti K."/>
            <person name="Lindquist E.A."/>
            <person name="Lipzen A."/>
            <person name="Lundell T."/>
            <person name="Morin E."/>
            <person name="Murat C."/>
            <person name="Riley R."/>
            <person name="Ohm R."/>
            <person name="Sun H."/>
            <person name="Tunlid A."/>
            <person name="Henrissat B."/>
            <person name="Grigoriev I.V."/>
            <person name="Hibbett D.S."/>
            <person name="Martin F."/>
        </authorList>
    </citation>
    <scope>NUCLEOTIDE SEQUENCE [LARGE SCALE GENOMIC DNA]</scope>
    <source>
        <strain evidence="3 4">FD-317 M1</strain>
    </source>
</reference>
<evidence type="ECO:0000259" key="2">
    <source>
        <dbReference type="Pfam" id="PF00171"/>
    </source>
</evidence>
<sequence length="204" mass="22612">IFYTGTATIARIVDAAAAKHLTPLNLKLGGNSPVLADSKCNLELAMKRALLGKLTNCGQLRSIPLHAGSRIFVQSGIYDEFLAKFTEKFRALKVGDLFATDSYQGPQMSQIQYDVRDFFVSLNRHQGATVYLGGEHHGTEGFFIQPTIFTDTTPDMRIVQEEIFGPAGVIIKFEDEEDVIRQANDTMYCLASAVFSKDINRALR</sequence>
<dbReference type="Gene3D" id="3.40.309.10">
    <property type="entry name" value="Aldehyde Dehydrogenase, Chain A, domain 2"/>
    <property type="match status" value="1"/>
</dbReference>
<accession>A0A0D0BQ85</accession>
<feature type="non-terminal residue" evidence="3">
    <location>
        <position position="204"/>
    </location>
</feature>
<dbReference type="InterPro" id="IPR015590">
    <property type="entry name" value="Aldehyde_DH_dom"/>
</dbReference>
<dbReference type="Proteomes" id="UP000053593">
    <property type="component" value="Unassembled WGS sequence"/>
</dbReference>
<keyword evidence="4" id="KW-1185">Reference proteome</keyword>
<dbReference type="Gene3D" id="3.40.605.10">
    <property type="entry name" value="Aldehyde Dehydrogenase, Chain A, domain 1"/>
    <property type="match status" value="1"/>
</dbReference>
<proteinExistence type="inferred from homology"/>
<dbReference type="AlphaFoldDB" id="A0A0D0BQ85"/>
<dbReference type="OrthoDB" id="310895at2759"/>
<dbReference type="Pfam" id="PF00171">
    <property type="entry name" value="Aldedh"/>
    <property type="match status" value="1"/>
</dbReference>
<feature type="domain" description="Aldehyde dehydrogenase" evidence="2">
    <location>
        <begin position="3"/>
        <end position="204"/>
    </location>
</feature>
<name>A0A0D0BQ85_9AGAR</name>
<dbReference type="HOGENOM" id="CLU_005391_1_4_1"/>
<evidence type="ECO:0000313" key="3">
    <source>
        <dbReference type="EMBL" id="KIK51779.1"/>
    </source>
</evidence>
<comment type="similarity">
    <text evidence="1">Belongs to the aldehyde dehydrogenase family.</text>
</comment>
<evidence type="ECO:0000256" key="1">
    <source>
        <dbReference type="ARBA" id="ARBA00009986"/>
    </source>
</evidence>